<organism evidence="2 3">
    <name type="scientific">Micromonospora haikouensis</name>
    <dbReference type="NCBI Taxonomy" id="686309"/>
    <lineage>
        <taxon>Bacteria</taxon>
        <taxon>Bacillati</taxon>
        <taxon>Actinomycetota</taxon>
        <taxon>Actinomycetes</taxon>
        <taxon>Micromonosporales</taxon>
        <taxon>Micromonosporaceae</taxon>
        <taxon>Micromonospora</taxon>
    </lineage>
</organism>
<evidence type="ECO:0000313" key="2">
    <source>
        <dbReference type="EMBL" id="KIR62811.1"/>
    </source>
</evidence>
<dbReference type="AlphaFoldDB" id="A0A0D0WUX0"/>
<keyword evidence="1" id="KW-0472">Membrane</keyword>
<evidence type="ECO:0000313" key="3">
    <source>
        <dbReference type="Proteomes" id="UP000032254"/>
    </source>
</evidence>
<name>A0A0D0WUX0_9ACTN</name>
<keyword evidence="1" id="KW-0812">Transmembrane</keyword>
<protein>
    <submittedName>
        <fullName evidence="2">Uncharacterized protein</fullName>
    </submittedName>
</protein>
<keyword evidence="1" id="KW-1133">Transmembrane helix</keyword>
<evidence type="ECO:0000256" key="1">
    <source>
        <dbReference type="SAM" id="Phobius"/>
    </source>
</evidence>
<dbReference type="PATRIC" id="fig|47853.6.peg.3733"/>
<reference evidence="2 3" key="1">
    <citation type="submission" date="2015-01" db="EMBL/GenBank/DDBJ databases">
        <title>Sequencing and annotation of Micromonospora carbonacea strain JXNU-1 genome.</title>
        <authorList>
            <person name="Long Z."/>
            <person name="Huang Y."/>
            <person name="Jiang Y."/>
        </authorList>
    </citation>
    <scope>NUCLEOTIDE SEQUENCE [LARGE SCALE GENOMIC DNA]</scope>
    <source>
        <strain evidence="2 3">JXNU-1</strain>
    </source>
</reference>
<proteinExistence type="predicted"/>
<feature type="transmembrane region" description="Helical" evidence="1">
    <location>
        <begin position="34"/>
        <end position="51"/>
    </location>
</feature>
<accession>A0A0D0WUX0</accession>
<dbReference type="OrthoDB" id="3405212at2"/>
<dbReference type="Proteomes" id="UP000032254">
    <property type="component" value="Unassembled WGS sequence"/>
</dbReference>
<keyword evidence="3" id="KW-1185">Reference proteome</keyword>
<comment type="caution">
    <text evidence="2">The sequence shown here is derived from an EMBL/GenBank/DDBJ whole genome shotgun (WGS) entry which is preliminary data.</text>
</comment>
<gene>
    <name evidence="2" type="ORF">TK50_17850</name>
</gene>
<dbReference type="EMBL" id="JXSX01000002">
    <property type="protein sequence ID" value="KIR62811.1"/>
    <property type="molecule type" value="Genomic_DNA"/>
</dbReference>
<sequence>MRGLAGAASFAAVREGNARHVQHPGEGSLPVFWKKVFLWGGVAFLIYFVAFRPDGAAQVCRSVGGGLMAMAQGMGDFLTGLTT</sequence>